<dbReference type="KEGG" id="pbar:105422544"/>
<keyword evidence="1" id="KW-1185">Reference proteome</keyword>
<evidence type="ECO:0000313" key="2">
    <source>
        <dbReference type="RefSeq" id="XP_011630264.1"/>
    </source>
</evidence>
<sequence length="222" mass="26301">MAEAVVDETEPVRAWFRSAVQHVINRKREQDYPNTYGEWRAYLYNKEIEISSARINHFRRTTKMRNAITEYMTNPENISSIQSRFSIKITSTLLQQETERYRRQTERMNYPYERFILGDIFSYEEGLALIDILTSVPAQNCRCLDCSLRRLPILAYEMARIISGIKGVQYPPTWDLSRQAGPEWSQKFQRVYGHELNYLRFPCLKPIDLFEMHDVPSTSRDP</sequence>
<organism evidence="1 2">
    <name type="scientific">Pogonomyrmex barbatus</name>
    <name type="common">red harvester ant</name>
    <dbReference type="NCBI Taxonomy" id="144034"/>
    <lineage>
        <taxon>Eukaryota</taxon>
        <taxon>Metazoa</taxon>
        <taxon>Ecdysozoa</taxon>
        <taxon>Arthropoda</taxon>
        <taxon>Hexapoda</taxon>
        <taxon>Insecta</taxon>
        <taxon>Pterygota</taxon>
        <taxon>Neoptera</taxon>
        <taxon>Endopterygota</taxon>
        <taxon>Hymenoptera</taxon>
        <taxon>Apocrita</taxon>
        <taxon>Aculeata</taxon>
        <taxon>Formicoidea</taxon>
        <taxon>Formicidae</taxon>
        <taxon>Myrmicinae</taxon>
        <taxon>Pogonomyrmex</taxon>
    </lineage>
</organism>
<dbReference type="GeneID" id="105422544"/>
<protein>
    <submittedName>
        <fullName evidence="2">Uncharacterized protein LOC105422544</fullName>
    </submittedName>
</protein>
<name>A0A6I9VU54_9HYME</name>
<proteinExistence type="predicted"/>
<gene>
    <name evidence="2" type="primary">LOC105422544</name>
</gene>
<accession>A0A6I9VU54</accession>
<dbReference type="OrthoDB" id="7542860at2759"/>
<reference evidence="2" key="1">
    <citation type="submission" date="2025-08" db="UniProtKB">
        <authorList>
            <consortium name="RefSeq"/>
        </authorList>
    </citation>
    <scope>IDENTIFICATION</scope>
</reference>
<dbReference type="RefSeq" id="XP_011630264.1">
    <property type="nucleotide sequence ID" value="XM_011631962.2"/>
</dbReference>
<dbReference type="Proteomes" id="UP000504615">
    <property type="component" value="Unplaced"/>
</dbReference>
<evidence type="ECO:0000313" key="1">
    <source>
        <dbReference type="Proteomes" id="UP000504615"/>
    </source>
</evidence>
<dbReference type="AlphaFoldDB" id="A0A6I9VU54"/>